<feature type="transmembrane region" description="Helical" evidence="2">
    <location>
        <begin position="43"/>
        <end position="69"/>
    </location>
</feature>
<gene>
    <name evidence="3" type="ORF">HGK34_00270</name>
</gene>
<keyword evidence="2" id="KW-0472">Membrane</keyword>
<evidence type="ECO:0000313" key="4">
    <source>
        <dbReference type="Proteomes" id="UP000675409"/>
    </source>
</evidence>
<reference evidence="3 4" key="1">
    <citation type="journal article" date="2021" name="Arch. Microbiol.">
        <title>Myceligenerans indicum sp. nov., an actinobacterium isolated from mangrove sediment of Sundarbans, India.</title>
        <authorList>
            <person name="Asha K."/>
            <person name="Bhadury P."/>
        </authorList>
    </citation>
    <scope>NUCLEOTIDE SEQUENCE [LARGE SCALE GENOMIC DNA]</scope>
    <source>
        <strain evidence="3 4">I2</strain>
    </source>
</reference>
<feature type="compositionally biased region" description="Low complexity" evidence="1">
    <location>
        <begin position="76"/>
        <end position="86"/>
    </location>
</feature>
<protein>
    <submittedName>
        <fullName evidence="3">Uncharacterized protein</fullName>
    </submittedName>
</protein>
<dbReference type="RefSeq" id="WP_201844563.1">
    <property type="nucleotide sequence ID" value="NZ_JABBYC010000001.1"/>
</dbReference>
<organism evidence="3 4">
    <name type="scientific">Myceligenerans indicum</name>
    <dbReference type="NCBI Taxonomy" id="2593663"/>
    <lineage>
        <taxon>Bacteria</taxon>
        <taxon>Bacillati</taxon>
        <taxon>Actinomycetota</taxon>
        <taxon>Actinomycetes</taxon>
        <taxon>Micrococcales</taxon>
        <taxon>Promicromonosporaceae</taxon>
        <taxon>Myceligenerans</taxon>
    </lineage>
</organism>
<keyword evidence="4" id="KW-1185">Reference proteome</keyword>
<keyword evidence="2" id="KW-0812">Transmembrane</keyword>
<evidence type="ECO:0000256" key="2">
    <source>
        <dbReference type="SAM" id="Phobius"/>
    </source>
</evidence>
<comment type="caution">
    <text evidence="3">The sequence shown here is derived from an EMBL/GenBank/DDBJ whole genome shotgun (WGS) entry which is preliminary data.</text>
</comment>
<evidence type="ECO:0000256" key="1">
    <source>
        <dbReference type="SAM" id="MobiDB-lite"/>
    </source>
</evidence>
<dbReference type="EMBL" id="JABBYC010000001">
    <property type="protein sequence ID" value="MBL0884727.1"/>
    <property type="molecule type" value="Genomic_DNA"/>
</dbReference>
<sequence length="460" mass="49673">MNASEQNNPFVQHLARMAGDLTPVVDGGEMAGAAIRKERQRRAVLTVAACIAVLVVLSGAIGAAGTVYADRQQPLPASTVSATTPSPSAPSPSPSTKESEEPEPSGDEGSVRYVSTGDGELPVMPGVRHGVTDGGAHPYIFGGLWYEVPLGGWTAIGDVWVGGKIGWASPDSTLANDITADPLSMSIDDVVADLELRNVFDVSGWTVPDRDSGAMTLEIEGADLVVIEPLQVVTEEYDGRETEVRPVRTRIRSGGEGWVIETRFPADADGDEMLRDFLGNLWLKEYGEPDWYEPMFTYPTIGQVEHAIPAGWTRATTGGLSYAYPERWTTEPLDESTFGKLVEFRSDEIYAVEPDFAEPEVRWNGYVESGDPGANFWPGWFDPTREGTNEIDVPGADYAFVQITEGPALAGEEGLRALSVDVRLHEAGNGNHSKVTLNFPGGDEGLELVRQLIGTLSYER</sequence>
<accession>A0ABS1LEM2</accession>
<feature type="region of interest" description="Disordered" evidence="1">
    <location>
        <begin position="76"/>
        <end position="118"/>
    </location>
</feature>
<keyword evidence="2" id="KW-1133">Transmembrane helix</keyword>
<proteinExistence type="predicted"/>
<evidence type="ECO:0000313" key="3">
    <source>
        <dbReference type="EMBL" id="MBL0884727.1"/>
    </source>
</evidence>
<dbReference type="Proteomes" id="UP000675409">
    <property type="component" value="Unassembled WGS sequence"/>
</dbReference>
<name>A0ABS1LEM2_9MICO</name>